<evidence type="ECO:0000313" key="1">
    <source>
        <dbReference type="EMBL" id="CRZ09083.1"/>
    </source>
</evidence>
<dbReference type="EMBL" id="HACM01008641">
    <property type="protein sequence ID" value="CRZ09083.1"/>
    <property type="molecule type" value="Transcribed_RNA"/>
</dbReference>
<dbReference type="AlphaFoldDB" id="A0A0H5R4L8"/>
<accession>A0A0H5R4L8</accession>
<reference evidence="1" key="1">
    <citation type="submission" date="2015-04" db="EMBL/GenBank/DDBJ databases">
        <title>The genome sequence of the plant pathogenic Rhizarian Plasmodiophora brassicae reveals insights in its biotrophic life cycle and the origin of chitin synthesis.</title>
        <authorList>
            <person name="Schwelm A."/>
            <person name="Fogelqvist J."/>
            <person name="Knaust A."/>
            <person name="Julke S."/>
            <person name="Lilja T."/>
            <person name="Dhandapani V."/>
            <person name="Bonilla-Rosso G."/>
            <person name="Karlsson M."/>
            <person name="Shevchenko A."/>
            <person name="Choi S.R."/>
            <person name="Kim H.G."/>
            <person name="Park J.Y."/>
            <person name="Lim Y.P."/>
            <person name="Ludwig-Muller J."/>
            <person name="Dixelius C."/>
        </authorList>
    </citation>
    <scope>NUCLEOTIDE SEQUENCE</scope>
    <source>
        <tissue evidence="1">Potato root galls</tissue>
    </source>
</reference>
<sequence>MTNYYQHIDYKQMREMLDNGQKSLSAASRRLQQIQSIPENELLQRKVIDVVDQEISGVRYRQRSMIIQLLKGDPDETGNPGIHGLNDIIYLNNTIQDLLSVADQTVRFFDRTSSNRFITSGKREFRGGMQVLTILNPEPSVLESVQVMVVKQRAKYPEFIEVMEKLNPSSCNGACMVAVAKPGPDTILDDVMVKFRLV</sequence>
<proteinExistence type="predicted"/>
<name>A0A0H5R4L8_9EUKA</name>
<protein>
    <submittedName>
        <fullName evidence="1">Uncharacterized protein</fullName>
    </submittedName>
</protein>
<organism evidence="1">
    <name type="scientific">Spongospora subterranea</name>
    <dbReference type="NCBI Taxonomy" id="70186"/>
    <lineage>
        <taxon>Eukaryota</taxon>
        <taxon>Sar</taxon>
        <taxon>Rhizaria</taxon>
        <taxon>Endomyxa</taxon>
        <taxon>Phytomyxea</taxon>
        <taxon>Plasmodiophorida</taxon>
        <taxon>Plasmodiophoridae</taxon>
        <taxon>Spongospora</taxon>
    </lineage>
</organism>